<dbReference type="HOGENOM" id="CLU_412611_0_0_9"/>
<dbReference type="CDD" id="cd00063">
    <property type="entry name" value="FN3"/>
    <property type="match status" value="1"/>
</dbReference>
<dbReference type="AlphaFoldDB" id="B7IZJ8"/>
<dbReference type="KEGG" id="bcg:BCG9842_A0005"/>
<reference evidence="2 3" key="1">
    <citation type="submission" date="2008-10" db="EMBL/GenBank/DDBJ databases">
        <title>Genome sequence of Bacillus cereus G9842.</title>
        <authorList>
            <person name="Dodson R.J."/>
            <person name="Durkin A.S."/>
            <person name="Rosovitz M.J."/>
            <person name="Rasko D.A."/>
            <person name="Hoffmaster A."/>
            <person name="Ravel J."/>
            <person name="Sutton G."/>
        </authorList>
    </citation>
    <scope>NUCLEOTIDE SEQUENCE [LARGE SCALE GENOMIC DNA]</scope>
    <source>
        <strain evidence="2 3">G9842</strain>
        <plasmid evidence="2 3">pG9842_140</plasmid>
    </source>
</reference>
<dbReference type="EMBL" id="CP001188">
    <property type="protein sequence ID" value="ACK98782.1"/>
    <property type="molecule type" value="Genomic_DNA"/>
</dbReference>
<gene>
    <name evidence="2" type="ordered locus">BCG9842_A0005</name>
</gene>
<geneLocation type="plasmid" evidence="2 3">
    <name>pG9842_140</name>
</geneLocation>
<organism evidence="2 3">
    <name type="scientific">Bacillus cereus (strain G9842)</name>
    <dbReference type="NCBI Taxonomy" id="405531"/>
    <lineage>
        <taxon>Bacteria</taxon>
        <taxon>Bacillati</taxon>
        <taxon>Bacillota</taxon>
        <taxon>Bacilli</taxon>
        <taxon>Bacillales</taxon>
        <taxon>Bacillaceae</taxon>
        <taxon>Bacillus</taxon>
        <taxon>Bacillus cereus group</taxon>
    </lineage>
</organism>
<proteinExistence type="predicted"/>
<dbReference type="InterPro" id="IPR036116">
    <property type="entry name" value="FN3_sf"/>
</dbReference>
<dbReference type="SUPFAM" id="SSF49265">
    <property type="entry name" value="Fibronectin type III"/>
    <property type="match status" value="1"/>
</dbReference>
<dbReference type="PROSITE" id="PS50853">
    <property type="entry name" value="FN3"/>
    <property type="match status" value="1"/>
</dbReference>
<dbReference type="InterPro" id="IPR013783">
    <property type="entry name" value="Ig-like_fold"/>
</dbReference>
<feature type="domain" description="Fibronectin type-III" evidence="1">
    <location>
        <begin position="542"/>
        <end position="645"/>
    </location>
</feature>
<dbReference type="Gene3D" id="2.60.40.10">
    <property type="entry name" value="Immunoglobulins"/>
    <property type="match status" value="1"/>
</dbReference>
<accession>B7IZJ8</accession>
<protein>
    <submittedName>
        <fullName evidence="2">Fibronectin type III domain protein</fullName>
    </submittedName>
</protein>
<keyword evidence="2" id="KW-0614">Plasmid</keyword>
<name>B7IZJ8_BACC2</name>
<evidence type="ECO:0000259" key="1">
    <source>
        <dbReference type="PROSITE" id="PS50853"/>
    </source>
</evidence>
<evidence type="ECO:0000313" key="3">
    <source>
        <dbReference type="Proteomes" id="UP000006744"/>
    </source>
</evidence>
<dbReference type="InterPro" id="IPR003961">
    <property type="entry name" value="FN3_dom"/>
</dbReference>
<sequence length="665" mass="73203">MKGEVQVPSLLVPRSEGNWGAAYDVLVTPKTNIIMNKVYVQTYNGGYGGIVYRLRIADESTGQIVYDISSTEETADNNRVSISPNIWKDFQDVKMLSGKTYRLSLTTITQDSSNYDNGTHGSRDPFNGASNEHLEIKSASRKYGRSALQFPEWKFDYTLDEPKGIRVRSTTASAKGIKTIAKPTGTQEGDVLVLYVNHYNDAIIDSNDGFIKTNTSEFSTMLYKVATKYEPEEYPIRIATAQLSWIEMSLMSVADAKVVNYGMVDKSGSSFPPVTTTRVNSRFAVIAASSLNDGSSALLPLTERYGKMCSSIVPVNTNVTIYRNSWDSRTKFIILDENIKRENKIKHIGTTAPATSYSGINYITSWPVPRGIQVGDLIVVMAQSTGSISNSAIISPSGYTKVAEATSNGSMGSSLFYKIATKEDIDSTVSVDTPRSPTGLGFGSINVYRNGKFLTGGVEKTIGFSTPIPSPQEEVVLLQQVRNNYENPRVGFTRIAEHKYGATTMHKYFYNVNNTVPSSIDGDYPEYGVPFTVIGYSEGNEPPTKPELFVKQPTVNSMNLSGESVQLEWTVSTDKEGDSISYEVELYNGSDWVSVESSVTVNSYATILPSLDTDKAQFRVRAKDNKGGKSDYTLGNVFTIATRLLLVQDNNIVKSYKDGVWKAIQ</sequence>
<evidence type="ECO:0000313" key="2">
    <source>
        <dbReference type="EMBL" id="ACK98782.1"/>
    </source>
</evidence>
<dbReference type="Proteomes" id="UP000006744">
    <property type="component" value="Plasmid pG9842_140"/>
</dbReference>